<dbReference type="EMBL" id="JTDY01005484">
    <property type="protein sequence ID" value="KOB66955.1"/>
    <property type="molecule type" value="Genomic_DNA"/>
</dbReference>
<dbReference type="Gene3D" id="6.20.240.20">
    <property type="match status" value="1"/>
</dbReference>
<keyword evidence="9" id="KW-1185">Reference proteome</keyword>
<dbReference type="PROSITE" id="PS50096">
    <property type="entry name" value="IQ"/>
    <property type="match status" value="1"/>
</dbReference>
<keyword evidence="5 6" id="KW-0009">Actin-binding</keyword>
<evidence type="ECO:0000259" key="7">
    <source>
        <dbReference type="PROSITE" id="PS51456"/>
    </source>
</evidence>
<evidence type="ECO:0000256" key="2">
    <source>
        <dbReference type="ARBA" id="ARBA00022840"/>
    </source>
</evidence>
<accession>A0A0L7KUZ6</accession>
<dbReference type="PROSITE" id="PS51456">
    <property type="entry name" value="MYOSIN_MOTOR"/>
    <property type="match status" value="1"/>
</dbReference>
<reference evidence="8 9" key="1">
    <citation type="journal article" date="2015" name="Genome Biol. Evol.">
        <title>The genome of winter moth (Operophtera brumata) provides a genomic perspective on sexual dimorphism and phenology.</title>
        <authorList>
            <person name="Derks M.F."/>
            <person name="Smit S."/>
            <person name="Salis L."/>
            <person name="Schijlen E."/>
            <person name="Bossers A."/>
            <person name="Mateman C."/>
            <person name="Pijl A.S."/>
            <person name="de Ridder D."/>
            <person name="Groenen M.A."/>
            <person name="Visser M.E."/>
            <person name="Megens H.J."/>
        </authorList>
    </citation>
    <scope>NUCLEOTIDE SEQUENCE [LARGE SCALE GENOMIC DNA]</scope>
    <source>
        <strain evidence="8">WM2013NL</strain>
        <tissue evidence="8">Head and thorax</tissue>
    </source>
</reference>
<keyword evidence="1" id="KW-0547">Nucleotide-binding</keyword>
<dbReference type="GO" id="GO:0051015">
    <property type="term" value="F:actin filament binding"/>
    <property type="evidence" value="ECO:0007669"/>
    <property type="project" value="TreeGrafter"/>
</dbReference>
<comment type="caution">
    <text evidence="6">Lacks conserved residue(s) required for the propagation of feature annotation.</text>
</comment>
<evidence type="ECO:0000313" key="9">
    <source>
        <dbReference type="Proteomes" id="UP000037510"/>
    </source>
</evidence>
<evidence type="ECO:0000256" key="4">
    <source>
        <dbReference type="ARBA" id="ARBA00023175"/>
    </source>
</evidence>
<keyword evidence="3 6" id="KW-0518">Myosin</keyword>
<evidence type="ECO:0000256" key="6">
    <source>
        <dbReference type="PROSITE-ProRule" id="PRU00782"/>
    </source>
</evidence>
<dbReference type="InterPro" id="IPR027417">
    <property type="entry name" value="P-loop_NTPase"/>
</dbReference>
<dbReference type="Gene3D" id="1.20.58.530">
    <property type="match status" value="3"/>
</dbReference>
<dbReference type="Pfam" id="PF00063">
    <property type="entry name" value="Myosin_head"/>
    <property type="match status" value="3"/>
</dbReference>
<evidence type="ECO:0000256" key="3">
    <source>
        <dbReference type="ARBA" id="ARBA00023123"/>
    </source>
</evidence>
<keyword evidence="4" id="KW-0505">Motor protein</keyword>
<dbReference type="AlphaFoldDB" id="A0A0L7KUZ6"/>
<feature type="non-terminal residue" evidence="8">
    <location>
        <position position="559"/>
    </location>
</feature>
<dbReference type="GO" id="GO:0016459">
    <property type="term" value="C:myosin complex"/>
    <property type="evidence" value="ECO:0007669"/>
    <property type="project" value="UniProtKB-KW"/>
</dbReference>
<proteinExistence type="inferred from homology"/>
<dbReference type="GO" id="GO:0005524">
    <property type="term" value="F:ATP binding"/>
    <property type="evidence" value="ECO:0007669"/>
    <property type="project" value="UniProtKB-KW"/>
</dbReference>
<dbReference type="Proteomes" id="UP000037510">
    <property type="component" value="Unassembled WGS sequence"/>
</dbReference>
<feature type="domain" description="Myosin motor" evidence="7">
    <location>
        <begin position="1"/>
        <end position="268"/>
    </location>
</feature>
<dbReference type="SUPFAM" id="SSF52540">
    <property type="entry name" value="P-loop containing nucleoside triphosphate hydrolases"/>
    <property type="match status" value="2"/>
</dbReference>
<dbReference type="SMART" id="SM00242">
    <property type="entry name" value="MYSc"/>
    <property type="match status" value="1"/>
</dbReference>
<organism evidence="8 9">
    <name type="scientific">Operophtera brumata</name>
    <name type="common">Winter moth</name>
    <name type="synonym">Phalaena brumata</name>
    <dbReference type="NCBI Taxonomy" id="104452"/>
    <lineage>
        <taxon>Eukaryota</taxon>
        <taxon>Metazoa</taxon>
        <taxon>Ecdysozoa</taxon>
        <taxon>Arthropoda</taxon>
        <taxon>Hexapoda</taxon>
        <taxon>Insecta</taxon>
        <taxon>Pterygota</taxon>
        <taxon>Neoptera</taxon>
        <taxon>Endopterygota</taxon>
        <taxon>Lepidoptera</taxon>
        <taxon>Glossata</taxon>
        <taxon>Ditrysia</taxon>
        <taxon>Geometroidea</taxon>
        <taxon>Geometridae</taxon>
        <taxon>Larentiinae</taxon>
        <taxon>Operophtera</taxon>
    </lineage>
</organism>
<evidence type="ECO:0000256" key="5">
    <source>
        <dbReference type="ARBA" id="ARBA00023203"/>
    </source>
</evidence>
<dbReference type="Gene3D" id="1.20.120.720">
    <property type="entry name" value="Myosin VI head, motor domain, U50 subdomain"/>
    <property type="match status" value="2"/>
</dbReference>
<dbReference type="GO" id="GO:0016020">
    <property type="term" value="C:membrane"/>
    <property type="evidence" value="ECO:0007669"/>
    <property type="project" value="TreeGrafter"/>
</dbReference>
<gene>
    <name evidence="8" type="ORF">OBRU01_19872</name>
</gene>
<dbReference type="InterPro" id="IPR001609">
    <property type="entry name" value="Myosin_head_motor_dom-like"/>
</dbReference>
<protein>
    <submittedName>
        <fullName evidence="8">Putative myosin</fullName>
    </submittedName>
</protein>
<dbReference type="GO" id="GO:0005737">
    <property type="term" value="C:cytoplasm"/>
    <property type="evidence" value="ECO:0007669"/>
    <property type="project" value="TreeGrafter"/>
</dbReference>
<dbReference type="Gene3D" id="1.20.5.190">
    <property type="match status" value="1"/>
</dbReference>
<comment type="similarity">
    <text evidence="6">Belongs to the TRAFAC class myosin-kinesin ATPase superfamily. Myosin family.</text>
</comment>
<dbReference type="Gene3D" id="3.40.850.10">
    <property type="entry name" value="Kinesin motor domain"/>
    <property type="match status" value="2"/>
</dbReference>
<sequence length="559" mass="62989">MARALYSRTFAWLVRHVNSCSAPGREAPRSMGVLDIFGFENFAANSLEQLCINYANEKLHIQINVRGNVTDIPLRLHEARENRHAMARALYSRTFAWLVRHVNSCSAPGREAPRSMGVLDIFGFENFAANSLEQLLPTRRDSLQSDPVHRQRCGCDGAYLTNIQGEFGEHQSFVKGSRRRWEEEFGVQHYAGAVSYSVQGFVDKNRDTQQDAFIDHLSRSANPFVRELADYVQDLAPPAHRGTSKGRPTVVDTFRCQLQSLVDMLQATDVCATNSMGTTQRGTSKGRPTVVDTFRLRIRRDGYPVHLPTPQFQARYRCLLHHPRPANPEIAAITAIVNAPVNDWQIGHTKIFMRSSVHSPLEAKRTALLHSSALLLQKSAWRGWKERAHFLRLRRAALTLQRHLRGAFAREVAAALREMKRICNDASPTQILFNLILFLAEKANQERAELETMADQLRGLSCPAARAESINLDNLFDFLADVPTQRGAPDGESDARQPTIAEIGDSMERLADDLHQEMICIKRYVVKIDGLLVTPDNRQLTIAEIGDSIDRLADDLHQE</sequence>
<dbReference type="InterPro" id="IPR036961">
    <property type="entry name" value="Kinesin_motor_dom_sf"/>
</dbReference>
<name>A0A0L7KUZ6_OPEBR</name>
<evidence type="ECO:0000256" key="1">
    <source>
        <dbReference type="ARBA" id="ARBA00022741"/>
    </source>
</evidence>
<keyword evidence="2" id="KW-0067">ATP-binding</keyword>
<comment type="caution">
    <text evidence="8">The sequence shown here is derived from an EMBL/GenBank/DDBJ whole genome shotgun (WGS) entry which is preliminary data.</text>
</comment>
<evidence type="ECO:0000313" key="8">
    <source>
        <dbReference type="EMBL" id="KOB66955.1"/>
    </source>
</evidence>
<dbReference type="GO" id="GO:0000146">
    <property type="term" value="F:microfilament motor activity"/>
    <property type="evidence" value="ECO:0007669"/>
    <property type="project" value="TreeGrafter"/>
</dbReference>
<dbReference type="GO" id="GO:0007015">
    <property type="term" value="P:actin filament organization"/>
    <property type="evidence" value="ECO:0007669"/>
    <property type="project" value="TreeGrafter"/>
</dbReference>
<dbReference type="PANTHER" id="PTHR13140">
    <property type="entry name" value="MYOSIN"/>
    <property type="match status" value="1"/>
</dbReference>
<dbReference type="PANTHER" id="PTHR13140:SF561">
    <property type="entry name" value="MIP31562P1"/>
    <property type="match status" value="1"/>
</dbReference>
<dbReference type="STRING" id="104452.A0A0L7KUZ6"/>